<name>A0A914KU35_MELIC</name>
<accession>A0A914KU35</accession>
<evidence type="ECO:0000313" key="2">
    <source>
        <dbReference type="Proteomes" id="UP000887563"/>
    </source>
</evidence>
<keyword evidence="2" id="KW-1185">Reference proteome</keyword>
<sequence>MSEPDFTDIKKKCENGRLIKDTEGQIDANTNRLDEHDEEMADMKKQLSDEIDKRIEQDKEIAELRAMINKLDKKDEEGRKKLEDRINVMEANMTEMRIDINMLKNWKEDIETEKLQARLQAEEDKSGDDGCSTEESKRKKRAAKNQRIKNLVEKGKSMISANQPFLEDPEKFLKKKGVGYAKKAAKKVIGGLETACVVKTAGLGAPLCSLAGEGLEWVADKGITELCKLAGEGIKLVKEGVGKAVDWVADGVKSILPW</sequence>
<proteinExistence type="predicted"/>
<feature type="region of interest" description="Disordered" evidence="1">
    <location>
        <begin position="21"/>
        <end position="43"/>
    </location>
</feature>
<feature type="compositionally biased region" description="Basic residues" evidence="1">
    <location>
        <begin position="138"/>
        <end position="147"/>
    </location>
</feature>
<evidence type="ECO:0000313" key="3">
    <source>
        <dbReference type="WBParaSite" id="Minc3s00115g05028"/>
    </source>
</evidence>
<dbReference type="WBParaSite" id="Minc3s00115g05028">
    <property type="protein sequence ID" value="Minc3s00115g05028"/>
    <property type="gene ID" value="Minc3s00115g05028"/>
</dbReference>
<feature type="region of interest" description="Disordered" evidence="1">
    <location>
        <begin position="120"/>
        <end position="147"/>
    </location>
</feature>
<reference evidence="3" key="1">
    <citation type="submission" date="2022-11" db="UniProtKB">
        <authorList>
            <consortium name="WormBaseParasite"/>
        </authorList>
    </citation>
    <scope>IDENTIFICATION</scope>
</reference>
<protein>
    <submittedName>
        <fullName evidence="3">Uncharacterized protein</fullName>
    </submittedName>
</protein>
<dbReference type="Proteomes" id="UP000887563">
    <property type="component" value="Unplaced"/>
</dbReference>
<organism evidence="2 3">
    <name type="scientific">Meloidogyne incognita</name>
    <name type="common">Southern root-knot nematode worm</name>
    <name type="synonym">Oxyuris incognita</name>
    <dbReference type="NCBI Taxonomy" id="6306"/>
    <lineage>
        <taxon>Eukaryota</taxon>
        <taxon>Metazoa</taxon>
        <taxon>Ecdysozoa</taxon>
        <taxon>Nematoda</taxon>
        <taxon>Chromadorea</taxon>
        <taxon>Rhabditida</taxon>
        <taxon>Tylenchina</taxon>
        <taxon>Tylenchomorpha</taxon>
        <taxon>Tylenchoidea</taxon>
        <taxon>Meloidogynidae</taxon>
        <taxon>Meloidogyninae</taxon>
        <taxon>Meloidogyne</taxon>
        <taxon>Meloidogyne incognita group</taxon>
    </lineage>
</organism>
<evidence type="ECO:0000256" key="1">
    <source>
        <dbReference type="SAM" id="MobiDB-lite"/>
    </source>
</evidence>
<dbReference type="AlphaFoldDB" id="A0A914KU35"/>